<reference evidence="2 3" key="1">
    <citation type="submission" date="2019-04" db="EMBL/GenBank/DDBJ databases">
        <title>Sphingobacterium olei sp. nov., isolated from oil-contaminated soil.</title>
        <authorList>
            <person name="Liu B."/>
        </authorList>
    </citation>
    <scope>NUCLEOTIDE SEQUENCE [LARGE SCALE GENOMIC DNA]</scope>
    <source>
        <strain evidence="2 3">HAL-9</strain>
    </source>
</reference>
<evidence type="ECO:0000313" key="3">
    <source>
        <dbReference type="Proteomes" id="UP000306808"/>
    </source>
</evidence>
<protein>
    <submittedName>
        <fullName evidence="2">Glycosyltransferase</fullName>
    </submittedName>
</protein>
<keyword evidence="2" id="KW-0808">Transferase</keyword>
<keyword evidence="3" id="KW-1185">Reference proteome</keyword>
<dbReference type="PANTHER" id="PTHR22916:SF3">
    <property type="entry name" value="UDP-GLCNAC:BETAGAL BETA-1,3-N-ACETYLGLUCOSAMINYLTRANSFERASE-LIKE PROTEIN 1"/>
    <property type="match status" value="1"/>
</dbReference>
<name>A0A4U0NYZ2_9SPHI</name>
<dbReference type="InterPro" id="IPR029044">
    <property type="entry name" value="Nucleotide-diphossugar_trans"/>
</dbReference>
<dbReference type="OrthoDB" id="9802649at2"/>
<dbReference type="SUPFAM" id="SSF53448">
    <property type="entry name" value="Nucleotide-diphospho-sugar transferases"/>
    <property type="match status" value="1"/>
</dbReference>
<feature type="domain" description="Glycosyltransferase 2-like" evidence="1">
    <location>
        <begin position="3"/>
        <end position="162"/>
    </location>
</feature>
<dbReference type="InterPro" id="IPR001173">
    <property type="entry name" value="Glyco_trans_2-like"/>
</dbReference>
<evidence type="ECO:0000259" key="1">
    <source>
        <dbReference type="Pfam" id="PF00535"/>
    </source>
</evidence>
<evidence type="ECO:0000313" key="2">
    <source>
        <dbReference type="EMBL" id="TJZ60106.1"/>
    </source>
</evidence>
<dbReference type="EMBL" id="SUME01000005">
    <property type="protein sequence ID" value="TJZ60106.1"/>
    <property type="molecule type" value="Genomic_DNA"/>
</dbReference>
<organism evidence="2 3">
    <name type="scientific">Sphingobacterium olei</name>
    <dbReference type="NCBI Taxonomy" id="2571155"/>
    <lineage>
        <taxon>Bacteria</taxon>
        <taxon>Pseudomonadati</taxon>
        <taxon>Bacteroidota</taxon>
        <taxon>Sphingobacteriia</taxon>
        <taxon>Sphingobacteriales</taxon>
        <taxon>Sphingobacteriaceae</taxon>
        <taxon>Sphingobacterium</taxon>
    </lineage>
</organism>
<dbReference type="Pfam" id="PF00535">
    <property type="entry name" value="Glycos_transf_2"/>
    <property type="match status" value="1"/>
</dbReference>
<gene>
    <name evidence="2" type="ORF">FAZ15_14590</name>
</gene>
<dbReference type="Proteomes" id="UP000306808">
    <property type="component" value="Unassembled WGS sequence"/>
</dbReference>
<dbReference type="Gene3D" id="3.90.550.10">
    <property type="entry name" value="Spore Coat Polysaccharide Biosynthesis Protein SpsA, Chain A"/>
    <property type="match status" value="1"/>
</dbReference>
<dbReference type="AlphaFoldDB" id="A0A4U0NYZ2"/>
<dbReference type="PANTHER" id="PTHR22916">
    <property type="entry name" value="GLYCOSYLTRANSFERASE"/>
    <property type="match status" value="1"/>
</dbReference>
<dbReference type="GO" id="GO:0016758">
    <property type="term" value="F:hexosyltransferase activity"/>
    <property type="evidence" value="ECO:0007669"/>
    <property type="project" value="UniProtKB-ARBA"/>
</dbReference>
<accession>A0A4U0NYZ2</accession>
<proteinExistence type="predicted"/>
<sequence>MISVCMITYNGEKYVLAQVTSILSQLGKDDELVISDDGSSDRTLQILEGMKDDRIRLLTGKRFGNPTFNMENALANARGDVIIMSDQDDVWVENKVDIIKKYLIDFDYIVSDCYITDGNLNVIYNTRYIPEAGIAINKYAALFKPTPYQGSCAAFNRKVLDKALPFPPYIQSHDRWIGYIGSFFFKYALIPEKLIFYRRHGNNASTSSTGKSTNSFLQKLGYRFGYITALIKRSLRNG</sequence>
<dbReference type="RefSeq" id="WP_136902046.1">
    <property type="nucleotide sequence ID" value="NZ_SUME01000005.1"/>
</dbReference>
<comment type="caution">
    <text evidence="2">The sequence shown here is derived from an EMBL/GenBank/DDBJ whole genome shotgun (WGS) entry which is preliminary data.</text>
</comment>